<dbReference type="CDD" id="cd00788">
    <property type="entry name" value="KU70"/>
    <property type="match status" value="1"/>
</dbReference>
<dbReference type="Pfam" id="PF03731">
    <property type="entry name" value="Ku_N"/>
    <property type="match status" value="1"/>
</dbReference>
<evidence type="ECO:0000256" key="7">
    <source>
        <dbReference type="ARBA" id="ARBA00022801"/>
    </source>
</evidence>
<evidence type="ECO:0000256" key="1">
    <source>
        <dbReference type="ARBA" id="ARBA00004123"/>
    </source>
</evidence>
<evidence type="ECO:0000256" key="4">
    <source>
        <dbReference type="ARBA" id="ARBA00014630"/>
    </source>
</evidence>
<dbReference type="InterPro" id="IPR016194">
    <property type="entry name" value="SPOC-like_C_dom_sf"/>
</dbReference>
<dbReference type="PIRSF" id="PIRSF003033">
    <property type="entry name" value="Ku70"/>
    <property type="match status" value="1"/>
</dbReference>
<dbReference type="Gene3D" id="1.10.720.30">
    <property type="entry name" value="SAP domain"/>
    <property type="match status" value="1"/>
</dbReference>
<dbReference type="GO" id="GO:0043564">
    <property type="term" value="C:Ku70:Ku80 complex"/>
    <property type="evidence" value="ECO:0007669"/>
    <property type="project" value="InterPro"/>
</dbReference>
<keyword evidence="7" id="KW-0378">Hydrolase</keyword>
<proteinExistence type="evidence at transcript level"/>
<dbReference type="EMBL" id="IAAA01016319">
    <property type="protein sequence ID" value="LAA04412.1"/>
    <property type="molecule type" value="mRNA"/>
</dbReference>
<dbReference type="GO" id="GO:0006310">
    <property type="term" value="P:DNA recombination"/>
    <property type="evidence" value="ECO:0007669"/>
    <property type="project" value="UniProtKB-KW"/>
</dbReference>
<dbReference type="GO" id="GO:0005524">
    <property type="term" value="F:ATP binding"/>
    <property type="evidence" value="ECO:0007669"/>
    <property type="project" value="UniProtKB-KW"/>
</dbReference>
<comment type="similarity">
    <text evidence="2">Belongs to the ku70 family.</text>
</comment>
<dbReference type="SUPFAM" id="SSF68906">
    <property type="entry name" value="SAP domain"/>
    <property type="match status" value="1"/>
</dbReference>
<dbReference type="EMBL" id="IAAA01016318">
    <property type="protein sequence ID" value="LAA04407.1"/>
    <property type="molecule type" value="mRNA"/>
</dbReference>
<dbReference type="GO" id="GO:0016787">
    <property type="term" value="F:hydrolase activity"/>
    <property type="evidence" value="ECO:0007669"/>
    <property type="project" value="UniProtKB-KW"/>
</dbReference>
<reference evidence="18" key="1">
    <citation type="journal article" date="2016" name="Mol. Ecol. Resour.">
        <title>Evaluation of the impact of RNA preservation methods of spiders for de novo transcriptome assembly.</title>
        <authorList>
            <person name="Kono N."/>
            <person name="Nakamura H."/>
            <person name="Ito Y."/>
            <person name="Tomita M."/>
            <person name="Arakawa K."/>
        </authorList>
    </citation>
    <scope>NUCLEOTIDE SEQUENCE</scope>
    <source>
        <tissue evidence="18">Whole body</tissue>
    </source>
</reference>
<dbReference type="InterPro" id="IPR006165">
    <property type="entry name" value="Ku70"/>
</dbReference>
<dbReference type="CDD" id="cd01458">
    <property type="entry name" value="vWA_ku"/>
    <property type="match status" value="1"/>
</dbReference>
<evidence type="ECO:0000256" key="2">
    <source>
        <dbReference type="ARBA" id="ARBA00005240"/>
    </source>
</evidence>
<keyword evidence="13" id="KW-0539">Nucleus</keyword>
<feature type="compositionally biased region" description="Acidic residues" evidence="16">
    <location>
        <begin position="8"/>
        <end position="18"/>
    </location>
</feature>
<comment type="subunit">
    <text evidence="15">Heterodimer of a 70 kDa and a 80 kDa subunit.</text>
</comment>
<evidence type="ECO:0000256" key="14">
    <source>
        <dbReference type="ARBA" id="ARBA00047995"/>
    </source>
</evidence>
<dbReference type="PANTHER" id="PTHR12604:SF2">
    <property type="entry name" value="X-RAY REPAIR CROSS-COMPLEMENTING PROTEIN 6"/>
    <property type="match status" value="1"/>
</dbReference>
<dbReference type="Pfam" id="PF02735">
    <property type="entry name" value="Ku"/>
    <property type="match status" value="1"/>
</dbReference>
<dbReference type="InterPro" id="IPR027388">
    <property type="entry name" value="Ku70_bridge/pillars_dom_sf"/>
</dbReference>
<dbReference type="InterPro" id="IPR006164">
    <property type="entry name" value="DNA_bd_Ku70/Ku80"/>
</dbReference>
<name>A0A2L2Y8B8_PARTP</name>
<dbReference type="SUPFAM" id="SSF53300">
    <property type="entry name" value="vWA-like"/>
    <property type="match status" value="1"/>
</dbReference>
<dbReference type="NCBIfam" id="TIGR00578">
    <property type="entry name" value="ku70"/>
    <property type="match status" value="1"/>
</dbReference>
<keyword evidence="10" id="KW-0238">DNA-binding</keyword>
<dbReference type="InterPro" id="IPR047087">
    <property type="entry name" value="KU70_core_dom"/>
</dbReference>
<keyword evidence="12" id="KW-0234">DNA repair</keyword>
<dbReference type="Gene3D" id="1.10.1600.10">
    <property type="match status" value="1"/>
</dbReference>
<dbReference type="Gene3D" id="3.40.50.410">
    <property type="entry name" value="von Willebrand factor, type A domain"/>
    <property type="match status" value="1"/>
</dbReference>
<comment type="catalytic activity">
    <reaction evidence="14">
        <text>ATP + H2O = ADP + phosphate + H(+)</text>
        <dbReference type="Rhea" id="RHEA:13065"/>
        <dbReference type="ChEBI" id="CHEBI:15377"/>
        <dbReference type="ChEBI" id="CHEBI:15378"/>
        <dbReference type="ChEBI" id="CHEBI:30616"/>
        <dbReference type="ChEBI" id="CHEBI:43474"/>
        <dbReference type="ChEBI" id="CHEBI:456216"/>
        <dbReference type="EC" id="3.6.4.12"/>
    </reaction>
</comment>
<accession>A0A2L2Y8B8</accession>
<dbReference type="InterPro" id="IPR005161">
    <property type="entry name" value="Ku_N"/>
</dbReference>
<dbReference type="GO" id="GO:0003678">
    <property type="term" value="F:DNA helicase activity"/>
    <property type="evidence" value="ECO:0007669"/>
    <property type="project" value="UniProtKB-EC"/>
</dbReference>
<dbReference type="GO" id="GO:0042162">
    <property type="term" value="F:telomeric DNA binding"/>
    <property type="evidence" value="ECO:0007669"/>
    <property type="project" value="InterPro"/>
</dbReference>
<keyword evidence="6" id="KW-0227">DNA damage</keyword>
<keyword evidence="8" id="KW-0347">Helicase</keyword>
<evidence type="ECO:0000256" key="8">
    <source>
        <dbReference type="ARBA" id="ARBA00022806"/>
    </source>
</evidence>
<dbReference type="OrthoDB" id="3249161at2759"/>
<evidence type="ECO:0000256" key="16">
    <source>
        <dbReference type="SAM" id="MobiDB-lite"/>
    </source>
</evidence>
<dbReference type="Pfam" id="PF03730">
    <property type="entry name" value="Ku_C"/>
    <property type="match status" value="1"/>
</dbReference>
<dbReference type="GO" id="GO:0000723">
    <property type="term" value="P:telomere maintenance"/>
    <property type="evidence" value="ECO:0007669"/>
    <property type="project" value="InterPro"/>
</dbReference>
<dbReference type="GO" id="GO:0003690">
    <property type="term" value="F:double-stranded DNA binding"/>
    <property type="evidence" value="ECO:0007669"/>
    <property type="project" value="TreeGrafter"/>
</dbReference>
<evidence type="ECO:0000256" key="5">
    <source>
        <dbReference type="ARBA" id="ARBA00022741"/>
    </source>
</evidence>
<dbReference type="Gene3D" id="2.40.290.10">
    <property type="match status" value="1"/>
</dbReference>
<evidence type="ECO:0000313" key="18">
    <source>
        <dbReference type="EMBL" id="LAA04412.1"/>
    </source>
</evidence>
<dbReference type="InterPro" id="IPR036465">
    <property type="entry name" value="vWFA_dom_sf"/>
</dbReference>
<feature type="domain" description="Ku" evidence="17">
    <location>
        <begin position="300"/>
        <end position="446"/>
    </location>
</feature>
<dbReference type="GO" id="GO:0003684">
    <property type="term" value="F:damaged DNA binding"/>
    <property type="evidence" value="ECO:0007669"/>
    <property type="project" value="InterPro"/>
</dbReference>
<dbReference type="AlphaFoldDB" id="A0A2L2Y8B8"/>
<dbReference type="InterPro" id="IPR036361">
    <property type="entry name" value="SAP_dom_sf"/>
</dbReference>
<evidence type="ECO:0000256" key="3">
    <source>
        <dbReference type="ARBA" id="ARBA00012551"/>
    </source>
</evidence>
<dbReference type="SMART" id="SM00559">
    <property type="entry name" value="Ku78"/>
    <property type="match status" value="1"/>
</dbReference>
<evidence type="ECO:0000256" key="11">
    <source>
        <dbReference type="ARBA" id="ARBA00023172"/>
    </source>
</evidence>
<keyword evidence="11" id="KW-0233">DNA recombination</keyword>
<keyword evidence="9" id="KW-0067">ATP-binding</keyword>
<evidence type="ECO:0000259" key="17">
    <source>
        <dbReference type="SMART" id="SM00559"/>
    </source>
</evidence>
<dbReference type="FunFam" id="3.40.50.410:FF:000080">
    <property type="entry name" value="X-ray repair-complementing defective repair in Chinese hamster cells 6"/>
    <property type="match status" value="1"/>
</dbReference>
<evidence type="ECO:0000256" key="12">
    <source>
        <dbReference type="ARBA" id="ARBA00023204"/>
    </source>
</evidence>
<evidence type="ECO:0000256" key="6">
    <source>
        <dbReference type="ARBA" id="ARBA00022763"/>
    </source>
</evidence>
<dbReference type="GO" id="GO:0006303">
    <property type="term" value="P:double-strand break repair via nonhomologous end joining"/>
    <property type="evidence" value="ECO:0007669"/>
    <property type="project" value="InterPro"/>
</dbReference>
<dbReference type="PANTHER" id="PTHR12604">
    <property type="entry name" value="KU AUTOANTIGEN DNA HELICASE"/>
    <property type="match status" value="1"/>
</dbReference>
<evidence type="ECO:0000256" key="15">
    <source>
        <dbReference type="ARBA" id="ARBA00065167"/>
    </source>
</evidence>
<evidence type="ECO:0000256" key="10">
    <source>
        <dbReference type="ARBA" id="ARBA00023125"/>
    </source>
</evidence>
<organism evidence="18">
    <name type="scientific">Parasteatoda tepidariorum</name>
    <name type="common">Common house spider</name>
    <name type="synonym">Achaearanea tepidariorum</name>
    <dbReference type="NCBI Taxonomy" id="114398"/>
    <lineage>
        <taxon>Eukaryota</taxon>
        <taxon>Metazoa</taxon>
        <taxon>Ecdysozoa</taxon>
        <taxon>Arthropoda</taxon>
        <taxon>Chelicerata</taxon>
        <taxon>Arachnida</taxon>
        <taxon>Araneae</taxon>
        <taxon>Araneomorphae</taxon>
        <taxon>Entelegynae</taxon>
        <taxon>Araneoidea</taxon>
        <taxon>Theridiidae</taxon>
        <taxon>Parasteatoda</taxon>
    </lineage>
</organism>
<dbReference type="EC" id="3.6.4.12" evidence="3"/>
<keyword evidence="5" id="KW-0547">Nucleotide-binding</keyword>
<evidence type="ECO:0000256" key="13">
    <source>
        <dbReference type="ARBA" id="ARBA00023242"/>
    </source>
</evidence>
<dbReference type="FunFam" id="2.40.290.10:FF:000001">
    <property type="entry name" value="X-ray repair cross complementing 6"/>
    <property type="match status" value="1"/>
</dbReference>
<feature type="region of interest" description="Disordered" evidence="16">
    <location>
        <begin position="1"/>
        <end position="22"/>
    </location>
</feature>
<dbReference type="SUPFAM" id="SSF100939">
    <property type="entry name" value="SPOC domain-like"/>
    <property type="match status" value="1"/>
</dbReference>
<comment type="subcellular location">
    <subcellularLocation>
        <location evidence="1">Nucleus</location>
    </subcellularLocation>
</comment>
<protein>
    <recommendedName>
        <fullName evidence="4">ATP-dependent DNA helicase 2 subunit 1</fullName>
        <ecNumber evidence="3">3.6.4.12</ecNumber>
    </recommendedName>
</protein>
<dbReference type="Gene3D" id="4.10.970.10">
    <property type="entry name" value="Ku70, bridge and pillars"/>
    <property type="match status" value="1"/>
</dbReference>
<sequence>MNPTWEDPIPDEDEDESSYEGGSAYGRDAVIFLIDATWEMFEENEGETPFQLSLKCARTTLTNKIISSRKDIIGVVLFGTDKSKNSRNNTDFKHIYVFHDLTEPGADRVLETEELMTMDCQNFTDKFGHSYDFSLADALWVCSIMFANCKYTLAHRRILLFTSTDDPHGSNPTLQLQARTKAKDLHESSIDIDVMHIKRQNTIFDPSKFYKDIALTAEDEEYKFPDASDKFDDLLTRVRCKDHRKRPMGSLHFTLGSDVKIAFKMYKLVAPTSKSVPVKLAKETNAELVSVTNTFLGDTGEILLLSDLKKYQEYGGRKIYMSDDEVKQIRYFDDPGLLLMGFKPNSCLKSHYHLKPSVFVYPDEKAIEGSTRLSLALIIQLNKRGYVAICRLIARQNESPRFVALLPQEEQTDDHGNQMVPPGFHIVYLPFMEDIRTIKCDTKHAAPSEGLVEKSKEIIKKLQFAYHPESFENPVLQKHWRNIEALALNRDAPDEIIDYTLPTKDVIEKRAGRLIEEFKTLLCPGAPDPCISQKFGMAGPAYGAPACKRARMDDVIPSNLQHEAATGQLLRYTVSVLKEFCRQNGIRCASKKAEIVEAIKRFYMISSSQ</sequence>
<dbReference type="InterPro" id="IPR005160">
    <property type="entry name" value="Ku_C"/>
</dbReference>
<evidence type="ECO:0000256" key="9">
    <source>
        <dbReference type="ARBA" id="ARBA00022840"/>
    </source>
</evidence>